<dbReference type="Pfam" id="PF01408">
    <property type="entry name" value="GFO_IDH_MocA"/>
    <property type="match status" value="1"/>
</dbReference>
<dbReference type="InterPro" id="IPR036291">
    <property type="entry name" value="NAD(P)-bd_dom_sf"/>
</dbReference>
<accession>A0A4Y8L690</accession>
<feature type="domain" description="Gfo/Idh/MocA-like oxidoreductase C-terminal" evidence="3">
    <location>
        <begin position="141"/>
        <end position="311"/>
    </location>
</feature>
<dbReference type="Pfam" id="PF02894">
    <property type="entry name" value="GFO_IDH_MocA_C"/>
    <property type="match status" value="1"/>
</dbReference>
<feature type="domain" description="Gfo/Idh/MocA-like oxidoreductase N-terminal" evidence="2">
    <location>
        <begin position="5"/>
        <end position="119"/>
    </location>
</feature>
<gene>
    <name evidence="4" type="ORF">E2626_16070</name>
</gene>
<organism evidence="4 5">
    <name type="scientific">Jeotgalibacillus salarius</name>
    <dbReference type="NCBI Taxonomy" id="546023"/>
    <lineage>
        <taxon>Bacteria</taxon>
        <taxon>Bacillati</taxon>
        <taxon>Bacillota</taxon>
        <taxon>Bacilli</taxon>
        <taxon>Bacillales</taxon>
        <taxon>Caryophanaceae</taxon>
        <taxon>Jeotgalibacillus</taxon>
    </lineage>
</organism>
<dbReference type="RefSeq" id="WP_134383031.1">
    <property type="nucleotide sequence ID" value="NZ_SORX01000015.1"/>
</dbReference>
<comment type="similarity">
    <text evidence="1">Belongs to the Gfo/Idh/MocA family.</text>
</comment>
<dbReference type="SUPFAM" id="SSF55347">
    <property type="entry name" value="Glyceraldehyde-3-phosphate dehydrogenase-like, C-terminal domain"/>
    <property type="match status" value="1"/>
</dbReference>
<dbReference type="InterPro" id="IPR004104">
    <property type="entry name" value="Gfo/Idh/MocA-like_OxRdtase_C"/>
</dbReference>
<name>A0A4Y8L690_9BACL</name>
<comment type="caution">
    <text evidence="4">The sequence shown here is derived from an EMBL/GenBank/DDBJ whole genome shotgun (WGS) entry which is preliminary data.</text>
</comment>
<dbReference type="Proteomes" id="UP000297776">
    <property type="component" value="Unassembled WGS sequence"/>
</dbReference>
<evidence type="ECO:0000259" key="2">
    <source>
        <dbReference type="Pfam" id="PF01408"/>
    </source>
</evidence>
<dbReference type="PANTHER" id="PTHR43249">
    <property type="entry name" value="UDP-N-ACETYL-2-AMINO-2-DEOXY-D-GLUCURONATE OXIDASE"/>
    <property type="match status" value="1"/>
</dbReference>
<protein>
    <submittedName>
        <fullName evidence="4">Gfo/Idh/MocA family oxidoreductase</fullName>
    </submittedName>
</protein>
<evidence type="ECO:0000313" key="5">
    <source>
        <dbReference type="Proteomes" id="UP000297776"/>
    </source>
</evidence>
<sequence length="314" mass="35007">MKELSIGMIGLGAIGQRLIPAFQQHEGYTISAISDTNKALMKDTTQTHALKAIQYTKAEEMIEYGALDAIYIAVPPKFHYHYALMAAKHGIAILCEKPLANSLEEAEEMTSAVKNANVINAIHFPLHYSNEVALLKEKLTEVGEIQRVELTMRFETWPRFWQQNEWIAKREQGGFIREITPHYIQLTNQLFGDMAISAKETKYPDSQDASETSVLAFGHAGPIPFLINGQSGIGMKDDLTYRIYGSKGIISLDQWSELKFGTAEKPLELIQERSASASESLLTAFHHAIVTGQSSNLVSFEEGTAVQKVFEQLL</sequence>
<dbReference type="PANTHER" id="PTHR43249:SF1">
    <property type="entry name" value="D-GLUCOSIDE 3-DEHYDROGENASE"/>
    <property type="match status" value="1"/>
</dbReference>
<reference evidence="4 5" key="1">
    <citation type="submission" date="2019-03" db="EMBL/GenBank/DDBJ databases">
        <authorList>
            <person name="Yang Y."/>
        </authorList>
    </citation>
    <scope>NUCLEOTIDE SEQUENCE [LARGE SCALE GENOMIC DNA]</scope>
    <source>
        <strain evidence="4 5">ASL-1</strain>
    </source>
</reference>
<dbReference type="EMBL" id="SORX01000015">
    <property type="protein sequence ID" value="TFD98103.1"/>
    <property type="molecule type" value="Genomic_DNA"/>
</dbReference>
<keyword evidence="5" id="KW-1185">Reference proteome</keyword>
<dbReference type="InterPro" id="IPR052515">
    <property type="entry name" value="Gfo/Idh/MocA_Oxidoreductase"/>
</dbReference>
<evidence type="ECO:0000256" key="1">
    <source>
        <dbReference type="ARBA" id="ARBA00010928"/>
    </source>
</evidence>
<dbReference type="GO" id="GO:0000166">
    <property type="term" value="F:nucleotide binding"/>
    <property type="evidence" value="ECO:0007669"/>
    <property type="project" value="InterPro"/>
</dbReference>
<proteinExistence type="inferred from homology"/>
<evidence type="ECO:0000313" key="4">
    <source>
        <dbReference type="EMBL" id="TFD98103.1"/>
    </source>
</evidence>
<dbReference type="Gene3D" id="3.30.360.10">
    <property type="entry name" value="Dihydrodipicolinate Reductase, domain 2"/>
    <property type="match status" value="1"/>
</dbReference>
<evidence type="ECO:0000259" key="3">
    <source>
        <dbReference type="Pfam" id="PF02894"/>
    </source>
</evidence>
<dbReference type="Gene3D" id="3.40.50.720">
    <property type="entry name" value="NAD(P)-binding Rossmann-like Domain"/>
    <property type="match status" value="1"/>
</dbReference>
<dbReference type="OrthoDB" id="9815825at2"/>
<dbReference type="InterPro" id="IPR000683">
    <property type="entry name" value="Gfo/Idh/MocA-like_OxRdtase_N"/>
</dbReference>
<dbReference type="SUPFAM" id="SSF51735">
    <property type="entry name" value="NAD(P)-binding Rossmann-fold domains"/>
    <property type="match status" value="1"/>
</dbReference>
<dbReference type="AlphaFoldDB" id="A0A4Y8L690"/>